<name>A0A1I7RXL3_BURXY</name>
<organism evidence="1 2">
    <name type="scientific">Bursaphelenchus xylophilus</name>
    <name type="common">Pinewood nematode worm</name>
    <name type="synonym">Aphelenchoides xylophilus</name>
    <dbReference type="NCBI Taxonomy" id="6326"/>
    <lineage>
        <taxon>Eukaryota</taxon>
        <taxon>Metazoa</taxon>
        <taxon>Ecdysozoa</taxon>
        <taxon>Nematoda</taxon>
        <taxon>Chromadorea</taxon>
        <taxon>Rhabditida</taxon>
        <taxon>Tylenchina</taxon>
        <taxon>Tylenchomorpha</taxon>
        <taxon>Aphelenchoidea</taxon>
        <taxon>Aphelenchoididae</taxon>
        <taxon>Bursaphelenchus</taxon>
    </lineage>
</organism>
<reference evidence="2" key="1">
    <citation type="submission" date="2016-11" db="UniProtKB">
        <authorList>
            <consortium name="WormBaseParasite"/>
        </authorList>
    </citation>
    <scope>IDENTIFICATION</scope>
</reference>
<proteinExistence type="predicted"/>
<dbReference type="AlphaFoldDB" id="A0A1I7RXL3"/>
<dbReference type="Proteomes" id="UP000095284">
    <property type="component" value="Unplaced"/>
</dbReference>
<protein>
    <submittedName>
        <fullName evidence="2">CYSTM domain-containing protein</fullName>
    </submittedName>
</protein>
<evidence type="ECO:0000313" key="1">
    <source>
        <dbReference type="Proteomes" id="UP000095284"/>
    </source>
</evidence>
<evidence type="ECO:0000313" key="2">
    <source>
        <dbReference type="WBParaSite" id="BXY_0548000.1"/>
    </source>
</evidence>
<sequence length="69" mass="8066">MGYCYKPSGSEKQMQTDQLLARNQKLEPKDDEAECCSRRWWKYCCIESCMDCLLSVCVELCFAACHRDD</sequence>
<accession>A0A1I7RXL3</accession>
<dbReference type="WBParaSite" id="BXY_0548000.1">
    <property type="protein sequence ID" value="BXY_0548000.1"/>
    <property type="gene ID" value="BXY_0548000"/>
</dbReference>